<dbReference type="AlphaFoldDB" id="A0A3M7T4S7"/>
<gene>
    <name evidence="1" type="ORF">BpHYR1_042908</name>
</gene>
<sequence>MTTNWFLFREILKGQYSGLNSASIDELNEEITQKFISAAYNAFNTKHTKKYLTNNFREPDKIHNLMLKNIPDLITFVSENEFRHGKEFPSISIVNYKAVLFHQPLGQYFPCYY</sequence>
<keyword evidence="2" id="KW-1185">Reference proteome</keyword>
<accession>A0A3M7T4S7</accession>
<dbReference type="OrthoDB" id="9390935at2759"/>
<dbReference type="EMBL" id="REGN01000287">
    <property type="protein sequence ID" value="RNA43044.1"/>
    <property type="molecule type" value="Genomic_DNA"/>
</dbReference>
<comment type="caution">
    <text evidence="1">The sequence shown here is derived from an EMBL/GenBank/DDBJ whole genome shotgun (WGS) entry which is preliminary data.</text>
</comment>
<protein>
    <submittedName>
        <fullName evidence="1">Uncharacterized protein</fullName>
    </submittedName>
</protein>
<reference evidence="1 2" key="1">
    <citation type="journal article" date="2018" name="Sci. Rep.">
        <title>Genomic signatures of local adaptation to the degree of environmental predictability in rotifers.</title>
        <authorList>
            <person name="Franch-Gras L."/>
            <person name="Hahn C."/>
            <person name="Garcia-Roger E.M."/>
            <person name="Carmona M.J."/>
            <person name="Serra M."/>
            <person name="Gomez A."/>
        </authorList>
    </citation>
    <scope>NUCLEOTIDE SEQUENCE [LARGE SCALE GENOMIC DNA]</scope>
    <source>
        <strain evidence="1">HYR1</strain>
    </source>
</reference>
<evidence type="ECO:0000313" key="2">
    <source>
        <dbReference type="Proteomes" id="UP000276133"/>
    </source>
</evidence>
<organism evidence="1 2">
    <name type="scientific">Brachionus plicatilis</name>
    <name type="common">Marine rotifer</name>
    <name type="synonym">Brachionus muelleri</name>
    <dbReference type="NCBI Taxonomy" id="10195"/>
    <lineage>
        <taxon>Eukaryota</taxon>
        <taxon>Metazoa</taxon>
        <taxon>Spiralia</taxon>
        <taxon>Gnathifera</taxon>
        <taxon>Rotifera</taxon>
        <taxon>Eurotatoria</taxon>
        <taxon>Monogononta</taxon>
        <taxon>Pseudotrocha</taxon>
        <taxon>Ploima</taxon>
        <taxon>Brachionidae</taxon>
        <taxon>Brachionus</taxon>
    </lineage>
</organism>
<proteinExistence type="predicted"/>
<evidence type="ECO:0000313" key="1">
    <source>
        <dbReference type="EMBL" id="RNA43044.1"/>
    </source>
</evidence>
<name>A0A3M7T4S7_BRAPC</name>
<dbReference type="Proteomes" id="UP000276133">
    <property type="component" value="Unassembled WGS sequence"/>
</dbReference>